<reference evidence="2" key="1">
    <citation type="journal article" date="2019" name="Int. J. Syst. Evol. Microbiol.">
        <title>The Global Catalogue of Microorganisms (GCM) 10K type strain sequencing project: providing services to taxonomists for standard genome sequencing and annotation.</title>
        <authorList>
            <consortium name="The Broad Institute Genomics Platform"/>
            <consortium name="The Broad Institute Genome Sequencing Center for Infectious Disease"/>
            <person name="Wu L."/>
            <person name="Ma J."/>
        </authorList>
    </citation>
    <scope>NUCLEOTIDE SEQUENCE [LARGE SCALE GENOMIC DNA]</scope>
    <source>
        <strain evidence="2">CGMCC 1.13574</strain>
    </source>
</reference>
<keyword evidence="2" id="KW-1185">Reference proteome</keyword>
<dbReference type="Proteomes" id="UP001595892">
    <property type="component" value="Unassembled WGS sequence"/>
</dbReference>
<gene>
    <name evidence="1" type="ORF">ACFO3Q_01875</name>
</gene>
<evidence type="ECO:0000313" key="2">
    <source>
        <dbReference type="Proteomes" id="UP001595892"/>
    </source>
</evidence>
<proteinExistence type="predicted"/>
<protein>
    <recommendedName>
        <fullName evidence="3">VCBS repeat-containing protein</fullName>
    </recommendedName>
</protein>
<dbReference type="EMBL" id="JBHSGG010000002">
    <property type="protein sequence ID" value="MFC4726926.1"/>
    <property type="molecule type" value="Genomic_DNA"/>
</dbReference>
<name>A0ABV9NI92_9GAMM</name>
<evidence type="ECO:0000313" key="1">
    <source>
        <dbReference type="EMBL" id="MFC4726926.1"/>
    </source>
</evidence>
<comment type="caution">
    <text evidence="1">The sequence shown here is derived from an EMBL/GenBank/DDBJ whole genome shotgun (WGS) entry which is preliminary data.</text>
</comment>
<organism evidence="1 2">
    <name type="scientific">Coralloluteibacterium thermophilum</name>
    <dbReference type="NCBI Taxonomy" id="2707049"/>
    <lineage>
        <taxon>Bacteria</taxon>
        <taxon>Pseudomonadati</taxon>
        <taxon>Pseudomonadota</taxon>
        <taxon>Gammaproteobacteria</taxon>
        <taxon>Lysobacterales</taxon>
        <taxon>Lysobacteraceae</taxon>
        <taxon>Coralloluteibacterium</taxon>
    </lineage>
</organism>
<evidence type="ECO:0008006" key="3">
    <source>
        <dbReference type="Google" id="ProtNLM"/>
    </source>
</evidence>
<accession>A0ABV9NI92</accession>
<sequence>MLLLCAAAGAAVAQVQPLAHYRGLAGDERVELILVHDSAWDFVSGALFGPDRVLVPLEPTPHATDAPLVITTQAAGADLPEVALVLRPFAVFDAHLGGSRVDLRTRDALPLRLERVARFEAGTSAPAFDAELLQQGGGRDRYFVVHASKGARQQTGRVDRVDVYDRATGEVLQALDGLGLWFRGMETLDVFDMNGDGIVDFRATGLEDGNAQAVQYFLSQDGGYRRNGMLEKLAARGPLQFRDGNVQLRLTDTIDWDDRTCEWEHYRFPAPDRIEYTTVRREPCS</sequence>
<dbReference type="RefSeq" id="WP_377002892.1">
    <property type="nucleotide sequence ID" value="NZ_JBHSGG010000002.1"/>
</dbReference>